<name>A0ABT9J285_9BACL</name>
<feature type="region of interest" description="Disordered" evidence="1">
    <location>
        <begin position="179"/>
        <end position="205"/>
    </location>
</feature>
<proteinExistence type="predicted"/>
<evidence type="ECO:0000313" key="2">
    <source>
        <dbReference type="EMBL" id="MDP5275722.1"/>
    </source>
</evidence>
<feature type="region of interest" description="Disordered" evidence="1">
    <location>
        <begin position="33"/>
        <end position="58"/>
    </location>
</feature>
<comment type="caution">
    <text evidence="2">The sequence shown here is derived from an EMBL/GenBank/DDBJ whole genome shotgun (WGS) entry which is preliminary data.</text>
</comment>
<gene>
    <name evidence="2" type="ORF">Q5Y73_16550</name>
</gene>
<organism evidence="2 3">
    <name type="scientific">Chengkuizengella axinellae</name>
    <dbReference type="NCBI Taxonomy" id="3064388"/>
    <lineage>
        <taxon>Bacteria</taxon>
        <taxon>Bacillati</taxon>
        <taxon>Bacillota</taxon>
        <taxon>Bacilli</taxon>
        <taxon>Bacillales</taxon>
        <taxon>Paenibacillaceae</taxon>
        <taxon>Chengkuizengella</taxon>
    </lineage>
</organism>
<dbReference type="RefSeq" id="WP_305993031.1">
    <property type="nucleotide sequence ID" value="NZ_JAVAMP010000009.1"/>
</dbReference>
<protein>
    <submittedName>
        <fullName evidence="2">Uncharacterized protein</fullName>
    </submittedName>
</protein>
<accession>A0ABT9J285</accession>
<reference evidence="2 3" key="1">
    <citation type="submission" date="2023-08" db="EMBL/GenBank/DDBJ databases">
        <authorList>
            <person name="Park J.-S."/>
        </authorList>
    </citation>
    <scope>NUCLEOTIDE SEQUENCE [LARGE SCALE GENOMIC DNA]</scope>
    <source>
        <strain evidence="2 3">2205SS18-9</strain>
    </source>
</reference>
<evidence type="ECO:0000256" key="1">
    <source>
        <dbReference type="SAM" id="MobiDB-lite"/>
    </source>
</evidence>
<feature type="compositionally biased region" description="Basic and acidic residues" evidence="1">
    <location>
        <begin position="179"/>
        <end position="192"/>
    </location>
</feature>
<dbReference type="Proteomes" id="UP001231941">
    <property type="component" value="Unassembled WGS sequence"/>
</dbReference>
<feature type="compositionally biased region" description="Basic residues" evidence="1">
    <location>
        <begin position="193"/>
        <end position="205"/>
    </location>
</feature>
<keyword evidence="3" id="KW-1185">Reference proteome</keyword>
<sequence>MSDDINSKDLLLGILIGGVLGAIAVKYLGDTGKVQSSSSVSTSREKGNSEDEPAEGFANNVNVSGKAVATKFNSPQVFPFTTQAQNMNDDIDVNTTPVIKAEPSIEEKPIPVIKAEPSIEEKPIPVIKAEPSIEEKPIPVIKAEPSPEEEPIPVNVKPITDVKEETNSGLNEIDFIEKLELSNDLRTKDKNNNKKSKKKSKKNKS</sequence>
<dbReference type="EMBL" id="JAVAMP010000009">
    <property type="protein sequence ID" value="MDP5275722.1"/>
    <property type="molecule type" value="Genomic_DNA"/>
</dbReference>
<evidence type="ECO:0000313" key="3">
    <source>
        <dbReference type="Proteomes" id="UP001231941"/>
    </source>
</evidence>